<name>A0A6P7LQ31_BETSP</name>
<dbReference type="GO" id="GO:0045088">
    <property type="term" value="P:regulation of innate immune response"/>
    <property type="evidence" value="ECO:0007669"/>
    <property type="project" value="Ensembl"/>
</dbReference>
<dbReference type="Pfam" id="PF00059">
    <property type="entry name" value="Lectin_C"/>
    <property type="match status" value="1"/>
</dbReference>
<dbReference type="PANTHER" id="PTHR14789">
    <property type="entry name" value="CHONDROLECTIN VARIANT CHODLFDELTAE"/>
    <property type="match status" value="1"/>
</dbReference>
<dbReference type="CTD" id="323364"/>
<keyword evidence="9 16" id="KW-1133">Transmembrane helix</keyword>
<evidence type="ECO:0000256" key="14">
    <source>
        <dbReference type="PROSITE-ProRule" id="PRU00076"/>
    </source>
</evidence>
<comment type="caution">
    <text evidence="14">Lacks conserved residue(s) required for the propagation of feature annotation.</text>
</comment>
<evidence type="ECO:0000259" key="18">
    <source>
        <dbReference type="PROSITE" id="PS50026"/>
    </source>
</evidence>
<dbReference type="GO" id="GO:0032496">
    <property type="term" value="P:response to lipopolysaccharide"/>
    <property type="evidence" value="ECO:0007669"/>
    <property type="project" value="Ensembl"/>
</dbReference>
<dbReference type="PROSITE" id="PS01187">
    <property type="entry name" value="EGF_CA"/>
    <property type="match status" value="2"/>
</dbReference>
<keyword evidence="8" id="KW-0677">Repeat</keyword>
<dbReference type="SUPFAM" id="SSF57184">
    <property type="entry name" value="Growth factor receptor domain"/>
    <property type="match status" value="1"/>
</dbReference>
<dbReference type="InterPro" id="IPR001881">
    <property type="entry name" value="EGF-like_Ca-bd_dom"/>
</dbReference>
<dbReference type="InParanoid" id="A0A6P7LQ31"/>
<dbReference type="GO" id="GO:0005509">
    <property type="term" value="F:calcium ion binding"/>
    <property type="evidence" value="ECO:0007669"/>
    <property type="project" value="InterPro"/>
</dbReference>
<accession>A0A6P7LQ31</accession>
<keyword evidence="5 16" id="KW-0812">Transmembrane</keyword>
<dbReference type="InterPro" id="IPR026823">
    <property type="entry name" value="cEGF"/>
</dbReference>
<dbReference type="SUPFAM" id="SSF56436">
    <property type="entry name" value="C-type lectin-like"/>
    <property type="match status" value="1"/>
</dbReference>
<dbReference type="InterPro" id="IPR018097">
    <property type="entry name" value="EGF_Ca-bd_CS"/>
</dbReference>
<keyword evidence="20" id="KW-1185">Reference proteome</keyword>
<dbReference type="Pfam" id="PF14670">
    <property type="entry name" value="FXa_inhibition"/>
    <property type="match status" value="1"/>
</dbReference>
<dbReference type="SUPFAM" id="SSF57196">
    <property type="entry name" value="EGF/Laminin"/>
    <property type="match status" value="2"/>
</dbReference>
<evidence type="ECO:0000256" key="16">
    <source>
        <dbReference type="SAM" id="Phobius"/>
    </source>
</evidence>
<protein>
    <submittedName>
        <fullName evidence="21">CD248 molecule, endosialin a</fullName>
    </submittedName>
</protein>
<dbReference type="FunCoup" id="A0A6P7LQ31">
    <property type="interactions" value="774"/>
</dbReference>
<dbReference type="InterPro" id="IPR000152">
    <property type="entry name" value="EGF-type_Asp/Asn_hydroxyl_site"/>
</dbReference>
<evidence type="ECO:0000256" key="6">
    <source>
        <dbReference type="ARBA" id="ARBA00022729"/>
    </source>
</evidence>
<dbReference type="SMART" id="SM00034">
    <property type="entry name" value="CLECT"/>
    <property type="match status" value="1"/>
</dbReference>
<keyword evidence="2 14" id="KW-0245">EGF-like domain</keyword>
<feature type="signal peptide" evidence="17">
    <location>
        <begin position="1"/>
        <end position="28"/>
    </location>
</feature>
<keyword evidence="3" id="KW-0597">Phosphoprotein</keyword>
<proteinExistence type="predicted"/>
<dbReference type="GO" id="GO:0050840">
    <property type="term" value="F:extracellular matrix binding"/>
    <property type="evidence" value="ECO:0007669"/>
    <property type="project" value="TreeGrafter"/>
</dbReference>
<comment type="subcellular location">
    <subcellularLocation>
        <location evidence="1">Membrane</location>
        <topology evidence="1">Single-pass type I membrane protein</topology>
    </subcellularLocation>
</comment>
<evidence type="ECO:0000313" key="21">
    <source>
        <dbReference type="RefSeq" id="XP_028996072.1"/>
    </source>
</evidence>
<evidence type="ECO:0000256" key="9">
    <source>
        <dbReference type="ARBA" id="ARBA00022989"/>
    </source>
</evidence>
<evidence type="ECO:0000256" key="15">
    <source>
        <dbReference type="SAM" id="MobiDB-lite"/>
    </source>
</evidence>
<dbReference type="PROSITE" id="PS00010">
    <property type="entry name" value="ASX_HYDROXYL"/>
    <property type="match status" value="2"/>
</dbReference>
<reference evidence="21" key="1">
    <citation type="submission" date="2025-08" db="UniProtKB">
        <authorList>
            <consortium name="RefSeq"/>
        </authorList>
    </citation>
    <scope>IDENTIFICATION</scope>
</reference>
<keyword evidence="12" id="KW-0675">Receptor</keyword>
<dbReference type="Pfam" id="PF12662">
    <property type="entry name" value="cEGF"/>
    <property type="match status" value="1"/>
</dbReference>
<organism evidence="20 21">
    <name type="scientific">Betta splendens</name>
    <name type="common">Siamese fighting fish</name>
    <dbReference type="NCBI Taxonomy" id="158456"/>
    <lineage>
        <taxon>Eukaryota</taxon>
        <taxon>Metazoa</taxon>
        <taxon>Chordata</taxon>
        <taxon>Craniata</taxon>
        <taxon>Vertebrata</taxon>
        <taxon>Euteleostomi</taxon>
        <taxon>Actinopterygii</taxon>
        <taxon>Neopterygii</taxon>
        <taxon>Teleostei</taxon>
        <taxon>Neoteleostei</taxon>
        <taxon>Acanthomorphata</taxon>
        <taxon>Anabantaria</taxon>
        <taxon>Anabantiformes</taxon>
        <taxon>Anabantoidei</taxon>
        <taxon>Osphronemidae</taxon>
        <taxon>Betta</taxon>
    </lineage>
</organism>
<evidence type="ECO:0000256" key="8">
    <source>
        <dbReference type="ARBA" id="ARBA00022737"/>
    </source>
</evidence>
<dbReference type="GO" id="GO:1990430">
    <property type="term" value="F:extracellular matrix protein binding"/>
    <property type="evidence" value="ECO:0007669"/>
    <property type="project" value="TreeGrafter"/>
</dbReference>
<dbReference type="KEGG" id="bspl:114849135"/>
<dbReference type="PROSITE" id="PS50026">
    <property type="entry name" value="EGF_3"/>
    <property type="match status" value="3"/>
</dbReference>
<feature type="compositionally biased region" description="Polar residues" evidence="15">
    <location>
        <begin position="632"/>
        <end position="647"/>
    </location>
</feature>
<dbReference type="InterPro" id="IPR016186">
    <property type="entry name" value="C-type_lectin-like/link_sf"/>
</dbReference>
<dbReference type="RefSeq" id="XP_028996072.1">
    <property type="nucleotide sequence ID" value="XM_029140239.3"/>
</dbReference>
<evidence type="ECO:0000256" key="12">
    <source>
        <dbReference type="ARBA" id="ARBA00023170"/>
    </source>
</evidence>
<evidence type="ECO:0000256" key="10">
    <source>
        <dbReference type="ARBA" id="ARBA00023136"/>
    </source>
</evidence>
<keyword evidence="4" id="KW-0254">Endocytosis</keyword>
<evidence type="ECO:0000256" key="4">
    <source>
        <dbReference type="ARBA" id="ARBA00022583"/>
    </source>
</evidence>
<keyword evidence="6 17" id="KW-0732">Signal</keyword>
<feature type="domain" description="EGF-like" evidence="18">
    <location>
        <begin position="296"/>
        <end position="334"/>
    </location>
</feature>
<dbReference type="InterPro" id="IPR001304">
    <property type="entry name" value="C-type_lectin-like"/>
</dbReference>
<dbReference type="CDD" id="cd03600">
    <property type="entry name" value="CLECT_thrombomodulin_like"/>
    <property type="match status" value="1"/>
</dbReference>
<feature type="domain" description="EGF-like" evidence="18">
    <location>
        <begin position="372"/>
        <end position="411"/>
    </location>
</feature>
<sequence length="736" mass="81846">MGSLIVSSAALHLLFMLALLFQASSVLSQDLRETDAVCKANGCFMVYFQRKAFLEAWRSCNEGGGNLATIKNREDAATVASLFSTLDLRYSRTQVQVWIGLQLLPRQCSPTRVLRGFSWTTGDQDTDYTNWLKEDSQSTCFEPRCVTVSYNTQEPKDNLKWLDGPCSVHVDGYLCHYAYKEMCPALWREGVGNVVYTTPFNLQSTLLTHVPFGSVAAVSCPSGTEERQTVLCEAKEDGSVGWSSESPLCSSPTASYDACDLNNGGCEHLCRMEGAYIFCECDNGFQLRDDGQSCELLDVCQEAPCEYECVPLSDSYRCACPEGYMLAPDEHRCLDVDECLQSPCEQVCVNAPGTFECECLEGYQAEDGACEDMDECMDDPCEHACENTPGSYVCHCHLDYSPVPEDLTRCQDTDECQIPEICEQMCVNFEGGYDCHCKEGYELMDDLYSCRKTEEGDDQSFATPLFPWVTHQPRRMWDPMNYDWNPQLSPTDWPQVEDQWFTDPPRVINRKVIWVTSDSQDPDRPTAGAPHEEEDINISTTPPLPTSSSTTPDLYEDAEEETTRALPFISTSTLSEGAWNQWSELTTQKPDQTVSTLMSKDPTNRREVEKIAAIPVEDLRVKENHFMVITLPQASGSPSQPTASPSPLSGDGGSVNVVGPVPHDREQKPTSTWLLVGLLVPICIIIVVMVVLGIVYCTRCTIQPRSKNATDCYHWISGAHDKQGATTPSTGVKAHV</sequence>
<evidence type="ECO:0000259" key="19">
    <source>
        <dbReference type="PROSITE" id="PS50041"/>
    </source>
</evidence>
<keyword evidence="11" id="KW-1015">Disulfide bond</keyword>
<dbReference type="InterPro" id="IPR009030">
    <property type="entry name" value="Growth_fac_rcpt_cys_sf"/>
</dbReference>
<evidence type="ECO:0000256" key="7">
    <source>
        <dbReference type="ARBA" id="ARBA00022734"/>
    </source>
</evidence>
<dbReference type="PROSITE" id="PS01186">
    <property type="entry name" value="EGF_2"/>
    <property type="match status" value="3"/>
</dbReference>
<dbReference type="GO" id="GO:0031012">
    <property type="term" value="C:extracellular matrix"/>
    <property type="evidence" value="ECO:0007669"/>
    <property type="project" value="TreeGrafter"/>
</dbReference>
<feature type="domain" description="EGF-like" evidence="18">
    <location>
        <begin position="335"/>
        <end position="371"/>
    </location>
</feature>
<dbReference type="GeneID" id="114849135"/>
<dbReference type="CDD" id="cd00054">
    <property type="entry name" value="EGF_CA"/>
    <property type="match status" value="1"/>
</dbReference>
<dbReference type="Gene3D" id="2.10.25.10">
    <property type="entry name" value="Laminin"/>
    <property type="match status" value="5"/>
</dbReference>
<dbReference type="GO" id="GO:0030246">
    <property type="term" value="F:carbohydrate binding"/>
    <property type="evidence" value="ECO:0007669"/>
    <property type="project" value="UniProtKB-KW"/>
</dbReference>
<evidence type="ECO:0000313" key="20">
    <source>
        <dbReference type="Proteomes" id="UP000515150"/>
    </source>
</evidence>
<dbReference type="Proteomes" id="UP000515150">
    <property type="component" value="Chromosome 2"/>
</dbReference>
<dbReference type="OrthoDB" id="10045365at2759"/>
<evidence type="ECO:0000256" key="5">
    <source>
        <dbReference type="ARBA" id="ARBA00022692"/>
    </source>
</evidence>
<feature type="transmembrane region" description="Helical" evidence="16">
    <location>
        <begin position="673"/>
        <end position="697"/>
    </location>
</feature>
<keyword evidence="13" id="KW-0325">Glycoprotein</keyword>
<evidence type="ECO:0000256" key="1">
    <source>
        <dbReference type="ARBA" id="ARBA00004479"/>
    </source>
</evidence>
<dbReference type="PROSITE" id="PS50041">
    <property type="entry name" value="C_TYPE_LECTIN_2"/>
    <property type="match status" value="1"/>
</dbReference>
<feature type="domain" description="C-type lectin" evidence="19">
    <location>
        <begin position="39"/>
        <end position="167"/>
    </location>
</feature>
<dbReference type="PANTHER" id="PTHR14789:SF4">
    <property type="entry name" value="ENDOSIALIN"/>
    <property type="match status" value="1"/>
</dbReference>
<keyword evidence="7" id="KW-0430">Lectin</keyword>
<dbReference type="GO" id="GO:0009897">
    <property type="term" value="C:external side of plasma membrane"/>
    <property type="evidence" value="ECO:0007669"/>
    <property type="project" value="TreeGrafter"/>
</dbReference>
<dbReference type="SMART" id="SM00179">
    <property type="entry name" value="EGF_CA"/>
    <property type="match status" value="4"/>
</dbReference>
<feature type="region of interest" description="Disordered" evidence="15">
    <location>
        <begin position="517"/>
        <end position="553"/>
    </location>
</feature>
<dbReference type="GO" id="GO:0006897">
    <property type="term" value="P:endocytosis"/>
    <property type="evidence" value="ECO:0007669"/>
    <property type="project" value="UniProtKB-KW"/>
</dbReference>
<dbReference type="SMART" id="SM00181">
    <property type="entry name" value="EGF"/>
    <property type="match status" value="5"/>
</dbReference>
<dbReference type="GO" id="GO:0016477">
    <property type="term" value="P:cell migration"/>
    <property type="evidence" value="ECO:0007669"/>
    <property type="project" value="TreeGrafter"/>
</dbReference>
<feature type="region of interest" description="Disordered" evidence="15">
    <location>
        <begin position="632"/>
        <end position="667"/>
    </location>
</feature>
<dbReference type="InterPro" id="IPR049883">
    <property type="entry name" value="NOTCH1_EGF-like"/>
</dbReference>
<dbReference type="InterPro" id="IPR051505">
    <property type="entry name" value="C-type_lectin_domain"/>
</dbReference>
<keyword evidence="10 16" id="KW-0472">Membrane</keyword>
<dbReference type="FunFam" id="2.10.25.10:FF:000009">
    <property type="entry name" value="Low-density lipoprotein receptor isoform 1"/>
    <property type="match status" value="1"/>
</dbReference>
<dbReference type="Gene3D" id="3.10.100.10">
    <property type="entry name" value="Mannose-Binding Protein A, subunit A"/>
    <property type="match status" value="1"/>
</dbReference>
<dbReference type="AlphaFoldDB" id="A0A6P7LQ31"/>
<dbReference type="FunFam" id="2.10.25.10:FF:000406">
    <property type="entry name" value="CD248 molecule"/>
    <property type="match status" value="1"/>
</dbReference>
<feature type="chain" id="PRO_5027803722" evidence="17">
    <location>
        <begin position="29"/>
        <end position="736"/>
    </location>
</feature>
<evidence type="ECO:0000256" key="11">
    <source>
        <dbReference type="ARBA" id="ARBA00023157"/>
    </source>
</evidence>
<evidence type="ECO:0000256" key="13">
    <source>
        <dbReference type="ARBA" id="ARBA00023180"/>
    </source>
</evidence>
<evidence type="ECO:0000256" key="3">
    <source>
        <dbReference type="ARBA" id="ARBA00022553"/>
    </source>
</evidence>
<dbReference type="InterPro" id="IPR016187">
    <property type="entry name" value="CTDL_fold"/>
</dbReference>
<evidence type="ECO:0000256" key="17">
    <source>
        <dbReference type="SAM" id="SignalP"/>
    </source>
</evidence>
<dbReference type="InterPro" id="IPR000742">
    <property type="entry name" value="EGF"/>
</dbReference>
<evidence type="ECO:0000256" key="2">
    <source>
        <dbReference type="ARBA" id="ARBA00022536"/>
    </source>
</evidence>
<dbReference type="Pfam" id="PF07645">
    <property type="entry name" value="EGF_CA"/>
    <property type="match status" value="2"/>
</dbReference>
<gene>
    <name evidence="21" type="primary">cd248a</name>
</gene>